<dbReference type="RefSeq" id="WP_189069980.1">
    <property type="nucleotide sequence ID" value="NZ_BMPE01000012.1"/>
</dbReference>
<dbReference type="EMBL" id="BMPE01000012">
    <property type="protein sequence ID" value="GGL10861.1"/>
    <property type="molecule type" value="Genomic_DNA"/>
</dbReference>
<evidence type="ECO:0008006" key="4">
    <source>
        <dbReference type="Google" id="ProtNLM"/>
    </source>
</evidence>
<feature type="chain" id="PRO_5047087937" description="DUF4397 domain-containing protein" evidence="1">
    <location>
        <begin position="26"/>
        <end position="295"/>
    </location>
</feature>
<feature type="signal peptide" evidence="1">
    <location>
        <begin position="1"/>
        <end position="25"/>
    </location>
</feature>
<reference evidence="3" key="1">
    <citation type="journal article" date="2019" name="Int. J. Syst. Evol. Microbiol.">
        <title>The Global Catalogue of Microorganisms (GCM) 10K type strain sequencing project: providing services to taxonomists for standard genome sequencing and annotation.</title>
        <authorList>
            <consortium name="The Broad Institute Genomics Platform"/>
            <consortium name="The Broad Institute Genome Sequencing Center for Infectious Disease"/>
            <person name="Wu L."/>
            <person name="Ma J."/>
        </authorList>
    </citation>
    <scope>NUCLEOTIDE SEQUENCE [LARGE SCALE GENOMIC DNA]</scope>
    <source>
        <strain evidence="3">JCM 19173</strain>
    </source>
</reference>
<name>A0ABQ2FNA0_9DEIO</name>
<dbReference type="PROSITE" id="PS51257">
    <property type="entry name" value="PROKAR_LIPOPROTEIN"/>
    <property type="match status" value="1"/>
</dbReference>
<keyword evidence="3" id="KW-1185">Reference proteome</keyword>
<accession>A0ABQ2FNA0</accession>
<dbReference type="Proteomes" id="UP000604341">
    <property type="component" value="Unassembled WGS sequence"/>
</dbReference>
<gene>
    <name evidence="2" type="ORF">GCM10010844_31920</name>
</gene>
<keyword evidence="1" id="KW-0732">Signal</keyword>
<evidence type="ECO:0000256" key="1">
    <source>
        <dbReference type="SAM" id="SignalP"/>
    </source>
</evidence>
<organism evidence="2 3">
    <name type="scientific">Deinococcus radiotolerans</name>
    <dbReference type="NCBI Taxonomy" id="1309407"/>
    <lineage>
        <taxon>Bacteria</taxon>
        <taxon>Thermotogati</taxon>
        <taxon>Deinococcota</taxon>
        <taxon>Deinococci</taxon>
        <taxon>Deinococcales</taxon>
        <taxon>Deinococcaceae</taxon>
        <taxon>Deinococcus</taxon>
    </lineage>
</organism>
<sequence length="295" mass="29637">MRRTVSALACPSLALLLASCGHSTATPTASPLTELRLSATGFMVGAAPQDLGGLGLTSDAPARHVVVTVRDDSGQVVTFNGTTYDPTGTGAATVELNSGNLFRRTLLLPSGTYTFENAVKDDATNATLLAYGPAAENAGTLTTTGGSVRLTAHAVMDPASSVLAPTENVPQLFTDSTVNLALSPKTAGVNGASATVPTSDISAVTYSLGSPTDGVLNGAGSKVGVNVTARGAADDTTLNVTASFSAWIRVAGTDTATFQSVSVSYAQGIAMYAVVQQAAPLMGFAPISGPPLNRG</sequence>
<comment type="caution">
    <text evidence="2">The sequence shown here is derived from an EMBL/GenBank/DDBJ whole genome shotgun (WGS) entry which is preliminary data.</text>
</comment>
<protein>
    <recommendedName>
        <fullName evidence="4">DUF4397 domain-containing protein</fullName>
    </recommendedName>
</protein>
<evidence type="ECO:0000313" key="2">
    <source>
        <dbReference type="EMBL" id="GGL10861.1"/>
    </source>
</evidence>
<proteinExistence type="predicted"/>
<evidence type="ECO:0000313" key="3">
    <source>
        <dbReference type="Proteomes" id="UP000604341"/>
    </source>
</evidence>